<feature type="region of interest" description="Disordered" evidence="1">
    <location>
        <begin position="252"/>
        <end position="407"/>
    </location>
</feature>
<feature type="compositionally biased region" description="Basic and acidic residues" evidence="1">
    <location>
        <begin position="127"/>
        <end position="142"/>
    </location>
</feature>
<dbReference type="Proteomes" id="UP001595075">
    <property type="component" value="Unassembled WGS sequence"/>
</dbReference>
<feature type="compositionally biased region" description="Polar residues" evidence="1">
    <location>
        <begin position="158"/>
        <end position="200"/>
    </location>
</feature>
<evidence type="ECO:0000256" key="1">
    <source>
        <dbReference type="SAM" id="MobiDB-lite"/>
    </source>
</evidence>
<feature type="compositionally biased region" description="Polar residues" evidence="1">
    <location>
        <begin position="94"/>
        <end position="103"/>
    </location>
</feature>
<proteinExistence type="predicted"/>
<feature type="compositionally biased region" description="Polar residues" evidence="1">
    <location>
        <begin position="379"/>
        <end position="393"/>
    </location>
</feature>
<feature type="compositionally biased region" description="Low complexity" evidence="1">
    <location>
        <begin position="450"/>
        <end position="461"/>
    </location>
</feature>
<sequence>MIRLPATTIVLGRSDLLDYEIRQRVRGRDRERNSETEKLNERLARITVRSQSGSNDQCQNDLGQVLSQNEKRFLEPIAVAIVEVSEGSDEHDSGSPSQESTASHGDYFEEEEQGTISIGFEPSPENLSRETPRPVSTSKHDFYYGGFIETGSPRSADYTPQTPNDSATPQNLQLPSSSRLHSRTQLPRSPLYVSQNASSSPKRRPTSGLTPRVASRVATHNTPGIIFSQPARRPPRITTRITTRAFRHQTNSFSFDSSERSSAVYEQERTVSSSTDGRTRNADHINLREDLRDSSLRSSRTGSSESYLNSRTPELVGEGESVILDADDKEEDEDKEWNSNVESSSTPFALPPPFSTVSRRVSRADSLPSSPARGYIANNPATSPISPSVTPNKSLVGGGHSSRNSSPAIAEYRAVQPDSPSGSRFNPVTLVNRAISIYRTRSPFSRHESPQPTSPSASPTPRQDQSRRTSANLEPTTPSRVYQVYNDAVSPNLQPQTPAHLPESRHQSRYHPSYTAPVTRAAARRGLSVDTDDTGTLQQSLPRQRRLPIYTPLRGGRSASPIGLEQGGFQGLYGGRENGDEEQSWVEGVRFNNAETRLWGTRDVQNDGGSLRQTPEPDDWRVGRRN</sequence>
<feature type="region of interest" description="Disordered" evidence="1">
    <location>
        <begin position="118"/>
        <end position="235"/>
    </location>
</feature>
<evidence type="ECO:0000313" key="3">
    <source>
        <dbReference type="Proteomes" id="UP001595075"/>
    </source>
</evidence>
<keyword evidence="3" id="KW-1185">Reference proteome</keyword>
<protein>
    <submittedName>
        <fullName evidence="2">Uncharacterized protein</fullName>
    </submittedName>
</protein>
<name>A0ABR4CKH8_9HELO</name>
<reference evidence="2 3" key="1">
    <citation type="journal article" date="2024" name="Commun. Biol.">
        <title>Comparative genomic analysis of thermophilic fungi reveals convergent evolutionary adaptations and gene losses.</title>
        <authorList>
            <person name="Steindorff A.S."/>
            <person name="Aguilar-Pontes M.V."/>
            <person name="Robinson A.J."/>
            <person name="Andreopoulos B."/>
            <person name="LaButti K."/>
            <person name="Kuo A."/>
            <person name="Mondo S."/>
            <person name="Riley R."/>
            <person name="Otillar R."/>
            <person name="Haridas S."/>
            <person name="Lipzen A."/>
            <person name="Grimwood J."/>
            <person name="Schmutz J."/>
            <person name="Clum A."/>
            <person name="Reid I.D."/>
            <person name="Moisan M.C."/>
            <person name="Butler G."/>
            <person name="Nguyen T.T.M."/>
            <person name="Dewar K."/>
            <person name="Conant G."/>
            <person name="Drula E."/>
            <person name="Henrissat B."/>
            <person name="Hansel C."/>
            <person name="Singer S."/>
            <person name="Hutchinson M.I."/>
            <person name="de Vries R.P."/>
            <person name="Natvig D.O."/>
            <person name="Powell A.J."/>
            <person name="Tsang A."/>
            <person name="Grigoriev I.V."/>
        </authorList>
    </citation>
    <scope>NUCLEOTIDE SEQUENCE [LARGE SCALE GENOMIC DNA]</scope>
    <source>
        <strain evidence="2 3">CBS 494.80</strain>
    </source>
</reference>
<feature type="compositionally biased region" description="Basic and acidic residues" evidence="1">
    <location>
        <begin position="277"/>
        <end position="295"/>
    </location>
</feature>
<feature type="region of interest" description="Disordered" evidence="1">
    <location>
        <begin position="599"/>
        <end position="626"/>
    </location>
</feature>
<organism evidence="2 3">
    <name type="scientific">Oculimacula yallundae</name>
    <dbReference type="NCBI Taxonomy" id="86028"/>
    <lineage>
        <taxon>Eukaryota</taxon>
        <taxon>Fungi</taxon>
        <taxon>Dikarya</taxon>
        <taxon>Ascomycota</taxon>
        <taxon>Pezizomycotina</taxon>
        <taxon>Leotiomycetes</taxon>
        <taxon>Helotiales</taxon>
        <taxon>Ploettnerulaceae</taxon>
        <taxon>Oculimacula</taxon>
    </lineage>
</organism>
<dbReference type="EMBL" id="JAZHXI010000007">
    <property type="protein sequence ID" value="KAL2069736.1"/>
    <property type="molecule type" value="Genomic_DNA"/>
</dbReference>
<feature type="region of interest" description="Disordered" evidence="1">
    <location>
        <begin position="85"/>
        <end position="105"/>
    </location>
</feature>
<feature type="compositionally biased region" description="Low complexity" evidence="1">
    <location>
        <begin position="252"/>
        <end position="262"/>
    </location>
</feature>
<comment type="caution">
    <text evidence="2">The sequence shown here is derived from an EMBL/GenBank/DDBJ whole genome shotgun (WGS) entry which is preliminary data.</text>
</comment>
<gene>
    <name evidence="2" type="ORF">VTL71DRAFT_14415</name>
</gene>
<feature type="compositionally biased region" description="Low complexity" evidence="1">
    <location>
        <begin position="296"/>
        <end position="308"/>
    </location>
</feature>
<feature type="region of interest" description="Disordered" evidence="1">
    <location>
        <begin position="441"/>
        <end position="518"/>
    </location>
</feature>
<accession>A0ABR4CKH8</accession>
<feature type="compositionally biased region" description="Polar residues" evidence="1">
    <location>
        <begin position="338"/>
        <end position="347"/>
    </location>
</feature>
<evidence type="ECO:0000313" key="2">
    <source>
        <dbReference type="EMBL" id="KAL2069736.1"/>
    </source>
</evidence>
<feature type="compositionally biased region" description="Polar residues" evidence="1">
    <location>
        <begin position="468"/>
        <end position="480"/>
    </location>
</feature>
<feature type="compositionally biased region" description="Acidic residues" evidence="1">
    <location>
        <begin position="325"/>
        <end position="335"/>
    </location>
</feature>